<dbReference type="GO" id="GO:0032259">
    <property type="term" value="P:methylation"/>
    <property type="evidence" value="ECO:0007669"/>
    <property type="project" value="UniProtKB-KW"/>
</dbReference>
<dbReference type="EMBL" id="JACAZI010000021">
    <property type="protein sequence ID" value="KAF7338064.1"/>
    <property type="molecule type" value="Genomic_DNA"/>
</dbReference>
<feature type="compositionally biased region" description="Polar residues" evidence="1">
    <location>
        <begin position="1"/>
        <end position="27"/>
    </location>
</feature>
<gene>
    <name evidence="3" type="ORF">MVEN_02030800</name>
</gene>
<dbReference type="Gene3D" id="3.40.50.150">
    <property type="entry name" value="Vaccinia Virus protein VP39"/>
    <property type="match status" value="1"/>
</dbReference>
<dbReference type="InterPro" id="IPR041698">
    <property type="entry name" value="Methyltransf_25"/>
</dbReference>
<reference evidence="3" key="1">
    <citation type="submission" date="2020-05" db="EMBL/GenBank/DDBJ databases">
        <title>Mycena genomes resolve the evolution of fungal bioluminescence.</title>
        <authorList>
            <person name="Tsai I.J."/>
        </authorList>
    </citation>
    <scope>NUCLEOTIDE SEQUENCE</scope>
    <source>
        <strain evidence="3">CCC161011</strain>
    </source>
</reference>
<name>A0A8H7CHP6_9AGAR</name>
<dbReference type="SUPFAM" id="SSF53335">
    <property type="entry name" value="S-adenosyl-L-methionine-dependent methyltransferases"/>
    <property type="match status" value="1"/>
</dbReference>
<dbReference type="Proteomes" id="UP000620124">
    <property type="component" value="Unassembled WGS sequence"/>
</dbReference>
<keyword evidence="4" id="KW-1185">Reference proteome</keyword>
<keyword evidence="3" id="KW-0489">Methyltransferase</keyword>
<protein>
    <submittedName>
        <fullName evidence="3">S-adenosyl-L-methionine-dependent methyltransferase</fullName>
    </submittedName>
</protein>
<dbReference type="PANTHER" id="PTHR43591:SF110">
    <property type="entry name" value="RHODANESE DOMAIN-CONTAINING PROTEIN"/>
    <property type="match status" value="1"/>
</dbReference>
<accession>A0A8H7CHP6</accession>
<dbReference type="AlphaFoldDB" id="A0A8H7CHP6"/>
<organism evidence="3 4">
    <name type="scientific">Mycena venus</name>
    <dbReference type="NCBI Taxonomy" id="2733690"/>
    <lineage>
        <taxon>Eukaryota</taxon>
        <taxon>Fungi</taxon>
        <taxon>Dikarya</taxon>
        <taxon>Basidiomycota</taxon>
        <taxon>Agaricomycotina</taxon>
        <taxon>Agaricomycetes</taxon>
        <taxon>Agaricomycetidae</taxon>
        <taxon>Agaricales</taxon>
        <taxon>Marasmiineae</taxon>
        <taxon>Mycenaceae</taxon>
        <taxon>Mycena</taxon>
    </lineage>
</organism>
<dbReference type="InterPro" id="IPR029063">
    <property type="entry name" value="SAM-dependent_MTases_sf"/>
</dbReference>
<proteinExistence type="predicted"/>
<feature type="domain" description="Methyltransferase" evidence="2">
    <location>
        <begin position="131"/>
        <end position="184"/>
    </location>
</feature>
<evidence type="ECO:0000256" key="1">
    <source>
        <dbReference type="SAM" id="MobiDB-lite"/>
    </source>
</evidence>
<dbReference type="CDD" id="cd02440">
    <property type="entry name" value="AdoMet_MTases"/>
    <property type="match status" value="1"/>
</dbReference>
<evidence type="ECO:0000313" key="3">
    <source>
        <dbReference type="EMBL" id="KAF7338064.1"/>
    </source>
</evidence>
<dbReference type="GO" id="GO:0008168">
    <property type="term" value="F:methyltransferase activity"/>
    <property type="evidence" value="ECO:0007669"/>
    <property type="project" value="UniProtKB-KW"/>
</dbReference>
<evidence type="ECO:0000313" key="4">
    <source>
        <dbReference type="Proteomes" id="UP000620124"/>
    </source>
</evidence>
<comment type="caution">
    <text evidence="3">The sequence shown here is derived from an EMBL/GenBank/DDBJ whole genome shotgun (WGS) entry which is preliminary data.</text>
</comment>
<dbReference type="PANTHER" id="PTHR43591">
    <property type="entry name" value="METHYLTRANSFERASE"/>
    <property type="match status" value="1"/>
</dbReference>
<dbReference type="Pfam" id="PF13649">
    <property type="entry name" value="Methyltransf_25"/>
    <property type="match status" value="1"/>
</dbReference>
<feature type="region of interest" description="Disordered" evidence="1">
    <location>
        <begin position="1"/>
        <end position="36"/>
    </location>
</feature>
<dbReference type="OrthoDB" id="184880at2759"/>
<keyword evidence="3" id="KW-0808">Transferase</keyword>
<evidence type="ECO:0000259" key="2">
    <source>
        <dbReference type="Pfam" id="PF13649"/>
    </source>
</evidence>
<sequence length="322" mass="36608">MLAQQNPALSNNAPEENTVSINHTPHNYQAYPGSKYALPHDDLERQRRVLNSLQEIYLNGPQTFTPALHLKEPLREQDPARPDQSGSDRQCFGNRYRTWTLGPGSCDDRRSFCSYGCGGEPRFRLFPTSPPKNIEFRVQSVTDLPSEWNDTFSLVHQRLLILALQVPQWPKAIQEIYRVLRPGGWVQFTESTPWRKDKYPGKPCMEKLTAIYRRLAEYRNLYLDCAYDIPKMLGEAGFVEIRSESRTQLMGKWAGEVGVANVTNNVGVFRGIKTPVFAAGGFGYVTSEAEYDALCDGLEKEWDEIPGSGKDFIITWARKPLV</sequence>